<dbReference type="Proteomes" id="UP000177371">
    <property type="component" value="Unassembled WGS sequence"/>
</dbReference>
<evidence type="ECO:0000256" key="3">
    <source>
        <dbReference type="ARBA" id="ARBA00022989"/>
    </source>
</evidence>
<dbReference type="GO" id="GO:0016020">
    <property type="term" value="C:membrane"/>
    <property type="evidence" value="ECO:0007669"/>
    <property type="project" value="UniProtKB-SubCell"/>
</dbReference>
<gene>
    <name evidence="6" type="ORF">A2W32_01375</name>
</gene>
<evidence type="ECO:0008006" key="8">
    <source>
        <dbReference type="Google" id="ProtNLM"/>
    </source>
</evidence>
<feature type="transmembrane region" description="Helical" evidence="5">
    <location>
        <begin position="145"/>
        <end position="169"/>
    </location>
</feature>
<accession>A0A1F4V3Z5</accession>
<proteinExistence type="predicted"/>
<comment type="subcellular location">
    <subcellularLocation>
        <location evidence="1">Membrane</location>
        <topology evidence="1">Multi-pass membrane protein</topology>
    </subcellularLocation>
</comment>
<evidence type="ECO:0000256" key="2">
    <source>
        <dbReference type="ARBA" id="ARBA00022692"/>
    </source>
</evidence>
<protein>
    <recommendedName>
        <fullName evidence="8">Ubiquinone biosynthesis protein UbiA</fullName>
    </recommendedName>
</protein>
<evidence type="ECO:0000313" key="6">
    <source>
        <dbReference type="EMBL" id="OGC51921.1"/>
    </source>
</evidence>
<keyword evidence="4 5" id="KW-0472">Membrane</keyword>
<evidence type="ECO:0000256" key="5">
    <source>
        <dbReference type="SAM" id="Phobius"/>
    </source>
</evidence>
<feature type="transmembrane region" description="Helical" evidence="5">
    <location>
        <begin position="106"/>
        <end position="124"/>
    </location>
</feature>
<evidence type="ECO:0000313" key="7">
    <source>
        <dbReference type="Proteomes" id="UP000177371"/>
    </source>
</evidence>
<reference evidence="6 7" key="1">
    <citation type="journal article" date="2016" name="Nat. Commun.">
        <title>Thousands of microbial genomes shed light on interconnected biogeochemical processes in an aquifer system.</title>
        <authorList>
            <person name="Anantharaman K."/>
            <person name="Brown C.T."/>
            <person name="Hug L.A."/>
            <person name="Sharon I."/>
            <person name="Castelle C.J."/>
            <person name="Probst A.J."/>
            <person name="Thomas B.C."/>
            <person name="Singh A."/>
            <person name="Wilkins M.J."/>
            <person name="Karaoz U."/>
            <person name="Brodie E.L."/>
            <person name="Williams K.H."/>
            <person name="Hubbard S.S."/>
            <person name="Banfield J.F."/>
        </authorList>
    </citation>
    <scope>NUCLEOTIDE SEQUENCE [LARGE SCALE GENOMIC DNA]</scope>
</reference>
<dbReference type="Gene3D" id="1.10.357.140">
    <property type="entry name" value="UbiA prenyltransferase"/>
    <property type="match status" value="1"/>
</dbReference>
<feature type="transmembrane region" description="Helical" evidence="5">
    <location>
        <begin position="213"/>
        <end position="244"/>
    </location>
</feature>
<evidence type="ECO:0000256" key="1">
    <source>
        <dbReference type="ARBA" id="ARBA00004141"/>
    </source>
</evidence>
<dbReference type="Pfam" id="PF01040">
    <property type="entry name" value="UbiA"/>
    <property type="match status" value="1"/>
</dbReference>
<feature type="transmembrane region" description="Helical" evidence="5">
    <location>
        <begin position="17"/>
        <end position="33"/>
    </location>
</feature>
<sequence>MTNYYNIYRIYDWYDKLELLTFISLLTGIALNINPISSLVATLVFTVTSLAYGFILNSYADREEDITVGKDRYFGQKEVTIKVYTILSLIASTLLLFYFLTVLRNYGAFLVGFSSLVFLTLYSYEPFRFKTHAFLAYTVQFSLRVFPYVIFLKLANIVLLSPITIYFILYLMLTGLKTLIRHQTHDYENDLKTQTVTFVTKIGLPTSKTLLQLITTVLFIATISMFLFVDLHLAIILLISMSFFKFRSGPYK</sequence>
<keyword evidence="2 5" id="KW-0812">Transmembrane</keyword>
<dbReference type="GO" id="GO:0016765">
    <property type="term" value="F:transferase activity, transferring alkyl or aryl (other than methyl) groups"/>
    <property type="evidence" value="ECO:0007669"/>
    <property type="project" value="InterPro"/>
</dbReference>
<feature type="transmembrane region" description="Helical" evidence="5">
    <location>
        <begin position="81"/>
        <end position="100"/>
    </location>
</feature>
<dbReference type="InterPro" id="IPR044878">
    <property type="entry name" value="UbiA_sf"/>
</dbReference>
<comment type="caution">
    <text evidence="6">The sequence shown here is derived from an EMBL/GenBank/DDBJ whole genome shotgun (WGS) entry which is preliminary data.</text>
</comment>
<name>A0A1F4V3Z5_UNCKA</name>
<keyword evidence="3 5" id="KW-1133">Transmembrane helix</keyword>
<dbReference type="InterPro" id="IPR000537">
    <property type="entry name" value="UbiA_prenyltransferase"/>
</dbReference>
<feature type="transmembrane region" description="Helical" evidence="5">
    <location>
        <begin position="39"/>
        <end position="60"/>
    </location>
</feature>
<evidence type="ECO:0000256" key="4">
    <source>
        <dbReference type="ARBA" id="ARBA00023136"/>
    </source>
</evidence>
<dbReference type="AlphaFoldDB" id="A0A1F4V3Z5"/>
<dbReference type="EMBL" id="MEUT01000008">
    <property type="protein sequence ID" value="OGC51921.1"/>
    <property type="molecule type" value="Genomic_DNA"/>
</dbReference>
<dbReference type="STRING" id="1802610.A2W32_01375"/>
<organism evidence="6 7">
    <name type="scientific">candidate division WWE3 bacterium RBG_16_37_10</name>
    <dbReference type="NCBI Taxonomy" id="1802610"/>
    <lineage>
        <taxon>Bacteria</taxon>
        <taxon>Katanobacteria</taxon>
    </lineage>
</organism>